<name>A0ABQ8UD76_9EUKA</name>
<keyword evidence="5" id="KW-1185">Reference proteome</keyword>
<reference evidence="4" key="1">
    <citation type="journal article" date="2022" name="bioRxiv">
        <title>Genomics of Preaxostyla Flagellates Illuminates Evolutionary Transitions and the Path Towards Mitochondrial Loss.</title>
        <authorList>
            <person name="Novak L.V.F."/>
            <person name="Treitli S.C."/>
            <person name="Pyrih J."/>
            <person name="Halakuc P."/>
            <person name="Pipaliya S.V."/>
            <person name="Vacek V."/>
            <person name="Brzon O."/>
            <person name="Soukal P."/>
            <person name="Eme L."/>
            <person name="Dacks J.B."/>
            <person name="Karnkowska A."/>
            <person name="Elias M."/>
            <person name="Hampl V."/>
        </authorList>
    </citation>
    <scope>NUCLEOTIDE SEQUENCE</scope>
    <source>
        <strain evidence="4">RCP-MX</strain>
    </source>
</reference>
<organism evidence="4 5">
    <name type="scientific">Paratrimastix pyriformis</name>
    <dbReference type="NCBI Taxonomy" id="342808"/>
    <lineage>
        <taxon>Eukaryota</taxon>
        <taxon>Metamonada</taxon>
        <taxon>Preaxostyla</taxon>
        <taxon>Paratrimastigidae</taxon>
        <taxon>Paratrimastix</taxon>
    </lineage>
</organism>
<keyword evidence="1" id="KW-0175">Coiled coil</keyword>
<accession>A0ABQ8UD76</accession>
<dbReference type="PANTHER" id="PTHR11915">
    <property type="entry name" value="SPECTRIN/FILAMIN RELATED CYTOSKELETAL PROTEIN"/>
    <property type="match status" value="1"/>
</dbReference>
<evidence type="ECO:0000256" key="2">
    <source>
        <dbReference type="SAM" id="MobiDB-lite"/>
    </source>
</evidence>
<evidence type="ECO:0000259" key="3">
    <source>
        <dbReference type="PROSITE" id="PS50021"/>
    </source>
</evidence>
<evidence type="ECO:0000256" key="1">
    <source>
        <dbReference type="SAM" id="Coils"/>
    </source>
</evidence>
<proteinExistence type="predicted"/>
<dbReference type="Proteomes" id="UP001141327">
    <property type="component" value="Unassembled WGS sequence"/>
</dbReference>
<dbReference type="EMBL" id="JAPMOS010000051">
    <property type="protein sequence ID" value="KAJ4457240.1"/>
    <property type="molecule type" value="Genomic_DNA"/>
</dbReference>
<evidence type="ECO:0000313" key="5">
    <source>
        <dbReference type="Proteomes" id="UP001141327"/>
    </source>
</evidence>
<feature type="region of interest" description="Disordered" evidence="2">
    <location>
        <begin position="363"/>
        <end position="386"/>
    </location>
</feature>
<feature type="region of interest" description="Disordered" evidence="2">
    <location>
        <begin position="589"/>
        <end position="647"/>
    </location>
</feature>
<dbReference type="InterPro" id="IPR001715">
    <property type="entry name" value="CH_dom"/>
</dbReference>
<dbReference type="InterPro" id="IPR036872">
    <property type="entry name" value="CH_dom_sf"/>
</dbReference>
<feature type="compositionally biased region" description="Pro residues" evidence="2">
    <location>
        <begin position="594"/>
        <end position="615"/>
    </location>
</feature>
<feature type="compositionally biased region" description="Pro residues" evidence="2">
    <location>
        <begin position="627"/>
        <end position="636"/>
    </location>
</feature>
<feature type="domain" description="Calponin-homology (CH)" evidence="3">
    <location>
        <begin position="6"/>
        <end position="128"/>
    </location>
</feature>
<dbReference type="PROSITE" id="PS50021">
    <property type="entry name" value="CH"/>
    <property type="match status" value="2"/>
</dbReference>
<protein>
    <submittedName>
        <fullName evidence="4">Alpha-actinin</fullName>
    </submittedName>
</protein>
<dbReference type="Gene3D" id="1.10.418.10">
    <property type="entry name" value="Calponin-like domain"/>
    <property type="match status" value="2"/>
</dbReference>
<feature type="domain" description="Calponin-homology (CH)" evidence="3">
    <location>
        <begin position="137"/>
        <end position="263"/>
    </location>
</feature>
<dbReference type="Gene3D" id="1.20.58.60">
    <property type="match status" value="1"/>
</dbReference>
<dbReference type="SUPFAM" id="SSF47576">
    <property type="entry name" value="Calponin-homology domain, CH-domain"/>
    <property type="match status" value="1"/>
</dbReference>
<comment type="caution">
    <text evidence="4">The sequence shown here is derived from an EMBL/GenBank/DDBJ whole genome shotgun (WGS) entry which is preliminary data.</text>
</comment>
<dbReference type="Pfam" id="PF00307">
    <property type="entry name" value="CH"/>
    <property type="match status" value="2"/>
</dbReference>
<sequence length="768" mass="86391">MSIDIQHTNKCFLRWINSVIKERGIEIQSLPDNLSDGIILGHLLEILEDQKDSIVPSLGTSSHRRFTRMANMDVVLEHIKSLGIEINVDSESWVGSEDDAAPSLSSAVADQLLGSILDVVWAIFEGLVLNKITEGDRRGKDALLSWVNSVAALYPPHTPATSWLDDFRDGFLWAYLMHSYNPRLIQLHAFLGPRIFFFLFHPSFGRPICVQDDPISNLHCVMQAAEEGLGVTAILDPDVVAGSPALDMRCILMYTGLLYQATARYETSSIQTRQVGAIIKQFTRNDALRDQYRTAAGTLVSFMESFGAIFRELGFAPTEKSIASIEERFHGYGATEKPAALEMEAQWRGLATELALALRSENKPEFVPPPSQRIPEVGGPASPSPSGLLGRCAISRAVHVERSMRDLFDGEHRYRRQIERSRGTLDAFEEHAAYLNRPSQGSRTPQRVPISRLRDAVEEWVESVFPGLENETVGCTMEEIQQEDLRYQQVLIEQGQMAARHQEIHLIADQIARANMQSVVKGELPMEKQIAQLDANFEELMAASENHRAAIDRALDAEVMVEDKRIKHAILSEELSAWLTAFQSQLNTTQYNPAAPPPRRPAAPPPRRPAAPPPRRTAAPPHRRTAAPPPRRPAAPPHRRTAAPPHSPENALRVVRDFQAQFQAQQKRLNEMQSLERELNAATDQQRIQSEKEGIRFILNPYAAVNYDVLYDMFRQFREFAAREESQYRGRAQSFREREKMRLEYLQARHAPPAPPCLRTLTPASSAI</sequence>
<feature type="coiled-coil region" evidence="1">
    <location>
        <begin position="655"/>
        <end position="692"/>
    </location>
</feature>
<gene>
    <name evidence="4" type="ORF">PAPYR_7312</name>
</gene>
<dbReference type="SMART" id="SM00033">
    <property type="entry name" value="CH"/>
    <property type="match status" value="2"/>
</dbReference>
<evidence type="ECO:0000313" key="4">
    <source>
        <dbReference type="EMBL" id="KAJ4457240.1"/>
    </source>
</evidence>